<dbReference type="PANTHER" id="PTHR35563">
    <property type="entry name" value="BARREL METAL-DEPENDENT HYDROLASE, PUTATIVE (AFU_ORTHOLOGUE AFUA_1G16240)-RELATED"/>
    <property type="match status" value="1"/>
</dbReference>
<organism evidence="2">
    <name type="scientific">Caldilineaceae bacterium SB0664_bin_27</name>
    <dbReference type="NCBI Taxonomy" id="2605260"/>
    <lineage>
        <taxon>Bacteria</taxon>
        <taxon>Bacillati</taxon>
        <taxon>Chloroflexota</taxon>
        <taxon>Caldilineae</taxon>
        <taxon>Caldilineales</taxon>
        <taxon>Caldilineaceae</taxon>
    </lineage>
</organism>
<feature type="domain" description="Amidohydrolase-related" evidence="1">
    <location>
        <begin position="22"/>
        <end position="255"/>
    </location>
</feature>
<keyword evidence="2" id="KW-0378">Hydrolase</keyword>
<name>A0A6B0YSN6_9CHLR</name>
<dbReference type="GO" id="GO:0016787">
    <property type="term" value="F:hydrolase activity"/>
    <property type="evidence" value="ECO:0007669"/>
    <property type="project" value="UniProtKB-KW"/>
</dbReference>
<accession>A0A6B0YSN6</accession>
<reference evidence="2" key="1">
    <citation type="submission" date="2019-09" db="EMBL/GenBank/DDBJ databases">
        <title>Characterisation of the sponge microbiome using genome-centric metagenomics.</title>
        <authorList>
            <person name="Engelberts J.P."/>
            <person name="Robbins S.J."/>
            <person name="De Goeij J.M."/>
            <person name="Aranda M."/>
            <person name="Bell S.C."/>
            <person name="Webster N.S."/>
        </authorList>
    </citation>
    <scope>NUCLEOTIDE SEQUENCE</scope>
    <source>
        <strain evidence="2">SB0664_bin_27</strain>
    </source>
</reference>
<comment type="caution">
    <text evidence="2">The sequence shown here is derived from an EMBL/GenBank/DDBJ whole genome shotgun (WGS) entry which is preliminary data.</text>
</comment>
<gene>
    <name evidence="2" type="ORF">F4Y42_11800</name>
</gene>
<dbReference type="InterPro" id="IPR006680">
    <property type="entry name" value="Amidohydro-rel"/>
</dbReference>
<dbReference type="Pfam" id="PF04909">
    <property type="entry name" value="Amidohydro_2"/>
    <property type="match status" value="1"/>
</dbReference>
<dbReference type="SUPFAM" id="SSF51556">
    <property type="entry name" value="Metallo-dependent hydrolases"/>
    <property type="match status" value="1"/>
</dbReference>
<dbReference type="EMBL" id="VXRG01000100">
    <property type="protein sequence ID" value="MXY94116.1"/>
    <property type="molecule type" value="Genomic_DNA"/>
</dbReference>
<dbReference type="InterPro" id="IPR032466">
    <property type="entry name" value="Metal_Hydrolase"/>
</dbReference>
<proteinExistence type="predicted"/>
<evidence type="ECO:0000313" key="2">
    <source>
        <dbReference type="EMBL" id="MXY94116.1"/>
    </source>
</evidence>
<dbReference type="InterPro" id="IPR052358">
    <property type="entry name" value="Aro_Compnd_Degr_Hydrolases"/>
</dbReference>
<sequence>MSEREFSVVDTHCHVGLHKYEPVEALLFHMERASVDQAVLIQYMGNSDNGYIVEAIEANPGRFAAAMIVDDDDDGSAIRAWAEQGLAGIRLLADFRSQGSDPLSHWRVADELGLVVSVFSRPELLQSAEFNEVLRLFPNLSMIIEHLGGVKPGVDLEEFAGITALARHENLTIKLPGFGEFCDLPCPFQEVPPLAELSLEAFGARRIMWGSDWPPVSSREGFDNSLAFPLEYFSALSTDERAWIFGKTARQVWNLNS</sequence>
<protein>
    <submittedName>
        <fullName evidence="2">Amidohydrolase</fullName>
    </submittedName>
</protein>
<dbReference type="PANTHER" id="PTHR35563:SF2">
    <property type="entry name" value="BARREL METAL-DEPENDENT HYDROLASE, PUTATIVE (AFU_ORTHOLOGUE AFUA_1G16240)-RELATED"/>
    <property type="match status" value="1"/>
</dbReference>
<dbReference type="Gene3D" id="3.20.20.140">
    <property type="entry name" value="Metal-dependent hydrolases"/>
    <property type="match status" value="1"/>
</dbReference>
<dbReference type="AlphaFoldDB" id="A0A6B0YSN6"/>
<evidence type="ECO:0000259" key="1">
    <source>
        <dbReference type="Pfam" id="PF04909"/>
    </source>
</evidence>